<accession>A0A6J5LRU5</accession>
<name>A0A6J5LRU5_9CAUD</name>
<reference evidence="1" key="1">
    <citation type="submission" date="2020-04" db="EMBL/GenBank/DDBJ databases">
        <authorList>
            <person name="Chiriac C."/>
            <person name="Salcher M."/>
            <person name="Ghai R."/>
            <person name="Kavagutti S V."/>
        </authorList>
    </citation>
    <scope>NUCLEOTIDE SEQUENCE</scope>
</reference>
<protein>
    <submittedName>
        <fullName evidence="1">Uncharacterized protein</fullName>
    </submittedName>
</protein>
<gene>
    <name evidence="1" type="ORF">UFOVP300_10</name>
</gene>
<organism evidence="1">
    <name type="scientific">uncultured Caudovirales phage</name>
    <dbReference type="NCBI Taxonomy" id="2100421"/>
    <lineage>
        <taxon>Viruses</taxon>
        <taxon>Duplodnaviria</taxon>
        <taxon>Heunggongvirae</taxon>
        <taxon>Uroviricota</taxon>
        <taxon>Caudoviricetes</taxon>
        <taxon>Peduoviridae</taxon>
        <taxon>Maltschvirus</taxon>
        <taxon>Maltschvirus maltsch</taxon>
    </lineage>
</organism>
<evidence type="ECO:0000313" key="1">
    <source>
        <dbReference type="EMBL" id="CAB4135913.1"/>
    </source>
</evidence>
<dbReference type="EMBL" id="LR796307">
    <property type="protein sequence ID" value="CAB4135913.1"/>
    <property type="molecule type" value="Genomic_DNA"/>
</dbReference>
<proteinExistence type="predicted"/>
<sequence length="85" mass="10123">MILPDWFDPDALYECFHTLAHKGQTQMCRSPLQYDEDCFWLVLEWQDTHDGEIPSHRLPLEPKWLQPPLSAEQPWVYQVTLEPSQ</sequence>